<reference evidence="1" key="1">
    <citation type="submission" date="2021-01" db="EMBL/GenBank/DDBJ databases">
        <title>Whole genome shotgun sequence of Rugosimonospora africana NBRC 104875.</title>
        <authorList>
            <person name="Komaki H."/>
            <person name="Tamura T."/>
        </authorList>
    </citation>
    <scope>NUCLEOTIDE SEQUENCE</scope>
    <source>
        <strain evidence="1">NBRC 104875</strain>
    </source>
</reference>
<protein>
    <submittedName>
        <fullName evidence="1">Uncharacterized protein</fullName>
    </submittedName>
</protein>
<evidence type="ECO:0000313" key="1">
    <source>
        <dbReference type="EMBL" id="GIH14877.1"/>
    </source>
</evidence>
<evidence type="ECO:0000313" key="2">
    <source>
        <dbReference type="Proteomes" id="UP000642748"/>
    </source>
</evidence>
<organism evidence="1 2">
    <name type="scientific">Rugosimonospora africana</name>
    <dbReference type="NCBI Taxonomy" id="556532"/>
    <lineage>
        <taxon>Bacteria</taxon>
        <taxon>Bacillati</taxon>
        <taxon>Actinomycetota</taxon>
        <taxon>Actinomycetes</taxon>
        <taxon>Micromonosporales</taxon>
        <taxon>Micromonosporaceae</taxon>
        <taxon>Rugosimonospora</taxon>
    </lineage>
</organism>
<gene>
    <name evidence="1" type="ORF">Raf01_30490</name>
</gene>
<dbReference type="EMBL" id="BONZ01000030">
    <property type="protein sequence ID" value="GIH14877.1"/>
    <property type="molecule type" value="Genomic_DNA"/>
</dbReference>
<accession>A0A8J3VQB8</accession>
<dbReference type="AlphaFoldDB" id="A0A8J3VQB8"/>
<name>A0A8J3VQB8_9ACTN</name>
<sequence>MIKMGPPGPPVLFPAMDLVIDESSRQVRQFVCPCCDTHADRTWANIYDAGTALAVYYASCYHHNGVHEAWIDAILGTWGQNQFDDHITFGCRVGPVVDSPAPAATLVNGGAVAPDDPMFGRKLSREEGMSHPRLPEFWQLVDTILEHDELVRRHIYGTGPQDAE</sequence>
<comment type="caution">
    <text evidence="1">The sequence shown here is derived from an EMBL/GenBank/DDBJ whole genome shotgun (WGS) entry which is preliminary data.</text>
</comment>
<keyword evidence="2" id="KW-1185">Reference proteome</keyword>
<dbReference type="Proteomes" id="UP000642748">
    <property type="component" value="Unassembled WGS sequence"/>
</dbReference>
<proteinExistence type="predicted"/>